<comment type="similarity">
    <text evidence="1">Belongs to the 'phage' integrase family.</text>
</comment>
<protein>
    <submittedName>
        <fullName evidence="6">DUF3258 domain-containing protein</fullName>
    </submittedName>
</protein>
<accession>A0A419NDC9</accession>
<dbReference type="InterPro" id="IPR002104">
    <property type="entry name" value="Integrase_catalytic"/>
</dbReference>
<dbReference type="PANTHER" id="PTHR30349">
    <property type="entry name" value="PHAGE INTEGRASE-RELATED"/>
    <property type="match status" value="1"/>
</dbReference>
<evidence type="ECO:0000256" key="1">
    <source>
        <dbReference type="ARBA" id="ARBA00008857"/>
    </source>
</evidence>
<dbReference type="AlphaFoldDB" id="A0A419NDC9"/>
<dbReference type="InterPro" id="IPR013762">
    <property type="entry name" value="Integrase-like_cat_sf"/>
</dbReference>
<dbReference type="Pfam" id="PF00589">
    <property type="entry name" value="Phage_integrase"/>
    <property type="match status" value="1"/>
</dbReference>
<dbReference type="InterPro" id="IPR011010">
    <property type="entry name" value="DNA_brk_join_enz"/>
</dbReference>
<dbReference type="InterPro" id="IPR050090">
    <property type="entry name" value="Tyrosine_recombinase_XerCD"/>
</dbReference>
<keyword evidence="4" id="KW-0233">DNA recombination</keyword>
<evidence type="ECO:0000256" key="2">
    <source>
        <dbReference type="ARBA" id="ARBA00022908"/>
    </source>
</evidence>
<dbReference type="GO" id="GO:0003677">
    <property type="term" value="F:DNA binding"/>
    <property type="evidence" value="ECO:0007669"/>
    <property type="project" value="UniProtKB-KW"/>
</dbReference>
<keyword evidence="3" id="KW-0238">DNA-binding</keyword>
<evidence type="ECO:0000256" key="4">
    <source>
        <dbReference type="ARBA" id="ARBA00023172"/>
    </source>
</evidence>
<organism evidence="6 7">
    <name type="scientific">Rahnella woolbedingensis</name>
    <dbReference type="NCBI Taxonomy" id="1510574"/>
    <lineage>
        <taxon>Bacteria</taxon>
        <taxon>Pseudomonadati</taxon>
        <taxon>Pseudomonadota</taxon>
        <taxon>Gammaproteobacteria</taxon>
        <taxon>Enterobacterales</taxon>
        <taxon>Yersiniaceae</taxon>
        <taxon>Rahnella</taxon>
    </lineage>
</organism>
<dbReference type="SUPFAM" id="SSF56349">
    <property type="entry name" value="DNA breaking-rejoining enzymes"/>
    <property type="match status" value="1"/>
</dbReference>
<evidence type="ECO:0000313" key="7">
    <source>
        <dbReference type="Proteomes" id="UP000284908"/>
    </source>
</evidence>
<evidence type="ECO:0000313" key="6">
    <source>
        <dbReference type="EMBL" id="RJT46470.1"/>
    </source>
</evidence>
<dbReference type="PROSITE" id="PS51898">
    <property type="entry name" value="TYR_RECOMBINASE"/>
    <property type="match status" value="1"/>
</dbReference>
<name>A0A419NDC9_9GAMM</name>
<dbReference type="EMBL" id="RAHH01000004">
    <property type="protein sequence ID" value="RJT46470.1"/>
    <property type="molecule type" value="Genomic_DNA"/>
</dbReference>
<comment type="caution">
    <text evidence="6">The sequence shown here is derived from an EMBL/GenBank/DDBJ whole genome shotgun (WGS) entry which is preliminary data.</text>
</comment>
<evidence type="ECO:0000256" key="3">
    <source>
        <dbReference type="ARBA" id="ARBA00023125"/>
    </source>
</evidence>
<dbReference type="Proteomes" id="UP000284908">
    <property type="component" value="Unassembled WGS sequence"/>
</dbReference>
<evidence type="ECO:0000259" key="5">
    <source>
        <dbReference type="PROSITE" id="PS51898"/>
    </source>
</evidence>
<keyword evidence="7" id="KW-1185">Reference proteome</keyword>
<dbReference type="RefSeq" id="WP_120131613.1">
    <property type="nucleotide sequence ID" value="NZ_RAHH01000004.1"/>
</dbReference>
<dbReference type="GO" id="GO:0015074">
    <property type="term" value="P:DNA integration"/>
    <property type="evidence" value="ECO:0007669"/>
    <property type="project" value="UniProtKB-KW"/>
</dbReference>
<feature type="domain" description="Tyr recombinase" evidence="5">
    <location>
        <begin position="281"/>
        <end position="467"/>
    </location>
</feature>
<proteinExistence type="inferred from homology"/>
<keyword evidence="2" id="KW-0229">DNA integration</keyword>
<dbReference type="GO" id="GO:0006310">
    <property type="term" value="P:DNA recombination"/>
    <property type="evidence" value="ECO:0007669"/>
    <property type="project" value="UniProtKB-KW"/>
</dbReference>
<sequence>MKKLTSQDIDLFVATMNAEILDYVEAIPADARLEVLEGETTPTPVPMKQGSASFFKNYYENAFFNGGESATETYFNKALATVFDIAGMEKPIADAASKYSVLLHQSQEAQLAFLDRDISGYRQILSAMKPVAAPVTPAASAPAYSEPETPALTLAQAVEGFLKFKSDWKPKIRQNNEKYLEIIKEVLGADTSVTKITRRDIKNLLEVVEGLPLQNKTAYKGKTARELIELDDIPEDDLISSKTVKDYLKLCQGLFSTYLTGYQDVLPASPTNNVRYEANSTRYGDYSLTEMSRLVTHFMTLDGWKKWSLLLLAYTGARRSEIISLTVGDVRLDEDSNRHYIMIGQSKTDAGIRRVPLSEHILGMGFLAFLEGRGKEEKIFPEITYANQLSKVFHGIRDDLEIPYLNDFKERRVIHSLRHTFITAASKKHITQLVQRFVGHELSNIGQTQNYTHLNSFTVTDLLPIADSINWQ</sequence>
<dbReference type="Gene3D" id="1.10.443.10">
    <property type="entry name" value="Intergrase catalytic core"/>
    <property type="match status" value="1"/>
</dbReference>
<dbReference type="PANTHER" id="PTHR30349:SF41">
    <property type="entry name" value="INTEGRASE_RECOMBINASE PROTEIN MJ0367-RELATED"/>
    <property type="match status" value="1"/>
</dbReference>
<dbReference type="OrthoDB" id="9784724at2"/>
<gene>
    <name evidence="6" type="ORF">D6C13_04415</name>
</gene>
<reference evidence="6 7" key="1">
    <citation type="submission" date="2018-09" db="EMBL/GenBank/DDBJ databases">
        <authorList>
            <person name="Le Fleche-Mateos A."/>
        </authorList>
    </citation>
    <scope>NUCLEOTIDE SEQUENCE [LARGE SCALE GENOMIC DNA]</scope>
    <source>
        <strain evidence="6 7">DSM 27399</strain>
    </source>
</reference>